<protein>
    <submittedName>
        <fullName evidence="1">Beta gamma crystallin protein</fullName>
    </submittedName>
</protein>
<organism evidence="1 2">
    <name type="scientific">Neofusicoccum parvum</name>
    <dbReference type="NCBI Taxonomy" id="310453"/>
    <lineage>
        <taxon>Eukaryota</taxon>
        <taxon>Fungi</taxon>
        <taxon>Dikarya</taxon>
        <taxon>Ascomycota</taxon>
        <taxon>Pezizomycotina</taxon>
        <taxon>Dothideomycetes</taxon>
        <taxon>Dothideomycetes incertae sedis</taxon>
        <taxon>Botryosphaeriales</taxon>
        <taxon>Botryosphaeriaceae</taxon>
        <taxon>Neofusicoccum</taxon>
    </lineage>
</organism>
<comment type="caution">
    <text evidence="1">The sequence shown here is derived from an EMBL/GenBank/DDBJ whole genome shotgun (WGS) entry which is preliminary data.</text>
</comment>
<dbReference type="EMBL" id="BSXG01000058">
    <property type="protein sequence ID" value="GME29276.1"/>
    <property type="molecule type" value="Genomic_DNA"/>
</dbReference>
<evidence type="ECO:0000313" key="2">
    <source>
        <dbReference type="Proteomes" id="UP001165186"/>
    </source>
</evidence>
<gene>
    <name evidence="1" type="primary">g10861</name>
    <name evidence="1" type="ORF">NpPPO83_00010861</name>
</gene>
<keyword evidence="2" id="KW-1185">Reference proteome</keyword>
<reference evidence="1" key="1">
    <citation type="submission" date="2024-09" db="EMBL/GenBank/DDBJ databases">
        <title>Draft Genome Sequences of Neofusicoccum parvum.</title>
        <authorList>
            <person name="Ashida A."/>
            <person name="Camagna M."/>
            <person name="Tanaka A."/>
            <person name="Takemoto D."/>
        </authorList>
    </citation>
    <scope>NUCLEOTIDE SEQUENCE</scope>
    <source>
        <strain evidence="1">PPO83</strain>
    </source>
</reference>
<evidence type="ECO:0000313" key="1">
    <source>
        <dbReference type="EMBL" id="GME29276.1"/>
    </source>
</evidence>
<accession>A0ACB5S9C2</accession>
<name>A0ACB5S9C2_9PEZI</name>
<sequence length="140" mass="15087">MQFQSAAFILLSLGLSTTAAPAETAGLIPVADLSNSTAIESRGLVERSPVFYSVSFCQHANRGGKCSQFQVKASQCYNFNSWWNDRVSSIFTTNKAYCAIYLNTNCHGDGLSFHSPGINDLKSRGADGGKFNDQASSLKC</sequence>
<dbReference type="Proteomes" id="UP001165186">
    <property type="component" value="Unassembled WGS sequence"/>
</dbReference>
<proteinExistence type="predicted"/>